<dbReference type="EC" id="2.6.1.11" evidence="4"/>
<dbReference type="GO" id="GO:0042802">
    <property type="term" value="F:identical protein binding"/>
    <property type="evidence" value="ECO:0007669"/>
    <property type="project" value="TreeGrafter"/>
</dbReference>
<dbReference type="InterPro" id="IPR015424">
    <property type="entry name" value="PyrdxlP-dep_Trfase"/>
</dbReference>
<dbReference type="InterPro" id="IPR005814">
    <property type="entry name" value="Aminotrans_3"/>
</dbReference>
<dbReference type="NCBIfam" id="TIGR00707">
    <property type="entry name" value="argD"/>
    <property type="match status" value="1"/>
</dbReference>
<feature type="binding site" evidence="4">
    <location>
        <position position="284"/>
    </location>
    <ligand>
        <name>pyridoxal 5'-phosphate</name>
        <dbReference type="ChEBI" id="CHEBI:597326"/>
    </ligand>
</feature>
<reference evidence="5 6" key="1">
    <citation type="submission" date="2013-11" db="EMBL/GenBank/DDBJ databases">
        <title>Complete genome sequence of the cyanide-degrading bacterium Pseudomonas pseudoalcaligenes CECT 5344.</title>
        <authorList>
            <person name="Wibberg D."/>
            <person name="Puehler A."/>
            <person name="Schlueter A."/>
        </authorList>
    </citation>
    <scope>NUCLEOTIDE SEQUENCE [LARGE SCALE GENOMIC DNA]</scope>
    <source>
        <strain evidence="6">CECT 5344</strain>
    </source>
</reference>
<dbReference type="Pfam" id="PF00202">
    <property type="entry name" value="Aminotran_3"/>
    <property type="match status" value="1"/>
</dbReference>
<dbReference type="NCBIfam" id="NF009047">
    <property type="entry name" value="PRK12381.1"/>
    <property type="match status" value="1"/>
</dbReference>
<feature type="modified residue" description="N6-(pyridoxal phosphate)lysine" evidence="4">
    <location>
        <position position="255"/>
    </location>
</feature>
<dbReference type="NCBIfam" id="NF002325">
    <property type="entry name" value="PRK01278.1"/>
    <property type="match status" value="1"/>
</dbReference>
<dbReference type="PANTHER" id="PTHR11986">
    <property type="entry name" value="AMINOTRANSFERASE CLASS III"/>
    <property type="match status" value="1"/>
</dbReference>
<dbReference type="RefSeq" id="WP_003461893.1">
    <property type="nucleotide sequence ID" value="NZ_HG916826.1"/>
</dbReference>
<evidence type="ECO:0000313" key="6">
    <source>
        <dbReference type="Proteomes" id="UP000032841"/>
    </source>
</evidence>
<comment type="subcellular location">
    <subcellularLocation>
        <location evidence="4">Cytoplasm</location>
    </subcellularLocation>
</comment>
<dbReference type="KEGG" id="ppse:BN5_1490"/>
<dbReference type="GO" id="GO:0003992">
    <property type="term" value="F:N2-acetyl-L-ornithine:2-oxoglutarate 5-aminotransferase activity"/>
    <property type="evidence" value="ECO:0007669"/>
    <property type="project" value="UniProtKB-UniRule"/>
</dbReference>
<dbReference type="PROSITE" id="PS00600">
    <property type="entry name" value="AA_TRANSFER_CLASS_3"/>
    <property type="match status" value="1"/>
</dbReference>
<dbReference type="InterPro" id="IPR050103">
    <property type="entry name" value="Class-III_PLP-dep_AT"/>
</dbReference>
<feature type="binding site" evidence="4">
    <location>
        <begin position="108"/>
        <end position="109"/>
    </location>
    <ligand>
        <name>pyridoxal 5'-phosphate</name>
        <dbReference type="ChEBI" id="CHEBI:597326"/>
    </ligand>
</feature>
<comment type="subunit">
    <text evidence="4">Homodimer.</text>
</comment>
<dbReference type="UniPathway" id="UPA00068">
    <property type="reaction ID" value="UER00109"/>
</dbReference>
<dbReference type="NCBIfam" id="TIGR03246">
    <property type="entry name" value="arg_catab_astC"/>
    <property type="match status" value="1"/>
</dbReference>
<dbReference type="NCBIfam" id="NF003468">
    <property type="entry name" value="PRK05093.1"/>
    <property type="match status" value="1"/>
</dbReference>
<keyword evidence="4" id="KW-0028">Amino-acid biosynthesis</keyword>
<dbReference type="Gene3D" id="3.90.1150.10">
    <property type="entry name" value="Aspartate Aminotransferase, domain 1"/>
    <property type="match status" value="1"/>
</dbReference>
<feature type="binding site" evidence="4">
    <location>
        <position position="283"/>
    </location>
    <ligand>
        <name>N(2)-acetyl-L-ornithine</name>
        <dbReference type="ChEBI" id="CHEBI:57805"/>
    </ligand>
</feature>
<dbReference type="AlphaFoldDB" id="W6RDX8"/>
<dbReference type="eggNOG" id="COG4992">
    <property type="taxonomic scope" value="Bacteria"/>
</dbReference>
<dbReference type="InterPro" id="IPR049704">
    <property type="entry name" value="Aminotrans_3_PPA_site"/>
</dbReference>
<comment type="cofactor">
    <cofactor evidence="4">
        <name>pyridoxal 5'-phosphate</name>
        <dbReference type="ChEBI" id="CHEBI:597326"/>
    </cofactor>
    <text evidence="4">Binds 1 pyridoxal phosphate per subunit.</text>
</comment>
<gene>
    <name evidence="5" type="primary">argD1</name>
    <name evidence="4" type="synonym">argD</name>
    <name evidence="5" type="ORF">BN5_1490</name>
</gene>
<dbReference type="SUPFAM" id="SSF53383">
    <property type="entry name" value="PLP-dependent transferases"/>
    <property type="match status" value="1"/>
</dbReference>
<evidence type="ECO:0000256" key="3">
    <source>
        <dbReference type="ARBA" id="ARBA00022898"/>
    </source>
</evidence>
<dbReference type="PIRSF" id="PIRSF000521">
    <property type="entry name" value="Transaminase_4ab_Lys_Orn"/>
    <property type="match status" value="1"/>
</dbReference>
<dbReference type="HAMAP" id="MF_01107">
    <property type="entry name" value="ArgD_aminotrans_3"/>
    <property type="match status" value="1"/>
</dbReference>
<keyword evidence="4" id="KW-0055">Arginine biosynthesis</keyword>
<proteinExistence type="inferred from homology"/>
<evidence type="ECO:0000256" key="2">
    <source>
        <dbReference type="ARBA" id="ARBA00022679"/>
    </source>
</evidence>
<dbReference type="InterPro" id="IPR017652">
    <property type="entry name" value="Ac/SucOrn_transaminase_bac"/>
</dbReference>
<dbReference type="CDD" id="cd00610">
    <property type="entry name" value="OAT_like"/>
    <property type="match status" value="1"/>
</dbReference>
<evidence type="ECO:0000313" key="5">
    <source>
        <dbReference type="EMBL" id="CDM40089.1"/>
    </source>
</evidence>
<sequence length="406" mass="43414">MSVQHDAVQRADFDQFMVPNYAPAAFVPVRGLGSRVWDQSGRELIDFAGGIAVNVLGHCHPALVAALTKQANTLWHISNVFTNEPALRLGKKLVEATFAERVFFCNSGAEANEAAFKLARRVAHDRFGPEKHEIIAATNSFHGRTLFTVSVGGQPKYSDGFGPKIQGITHVPYNDLDALKAAISDKTCAVVLEPVQGEGGVLPADKAYLEGARELCYAHNALLVFDEVQSGMGRTGELFAYMNYGVVPDILSSAKSLGGGFPIAAMLTTTDLAKHFSPGTHGTTYGGNPLACAVGEAVLDIVNTRQTLDGVKAKSEQFKTRLLALGKQYGLFEQVRGMGLLLGCVLHEAWMGKAKQVLDAATAEGLMILQAGPDVVRFAPSLVVEDADIDEGLARFERALSKLTAA</sequence>
<dbReference type="FunFam" id="3.40.640.10:FF:000004">
    <property type="entry name" value="Acetylornithine aminotransferase"/>
    <property type="match status" value="1"/>
</dbReference>
<accession>W6RDX8</accession>
<dbReference type="EMBL" id="HG916826">
    <property type="protein sequence ID" value="CDM40089.1"/>
    <property type="molecule type" value="Genomic_DNA"/>
</dbReference>
<dbReference type="HOGENOM" id="CLU_016922_10_1_6"/>
<protein>
    <recommendedName>
        <fullName evidence="4">Acetylornithine aminotransferase</fullName>
        <shortName evidence="4">ACOAT</shortName>
        <ecNumber evidence="4">2.6.1.11</ecNumber>
    </recommendedName>
</protein>
<comment type="pathway">
    <text evidence="4">Amino-acid biosynthesis; L-arginine biosynthesis; N(2)-acetyl-L-ornithine from L-glutamate: step 4/4.</text>
</comment>
<keyword evidence="4" id="KW-0963">Cytoplasm</keyword>
<evidence type="ECO:0000256" key="4">
    <source>
        <dbReference type="HAMAP-Rule" id="MF_01107"/>
    </source>
</evidence>
<dbReference type="InterPro" id="IPR015422">
    <property type="entry name" value="PyrdxlP-dep_Trfase_small"/>
</dbReference>
<dbReference type="Proteomes" id="UP000032841">
    <property type="component" value="Chromosome"/>
</dbReference>
<dbReference type="InterPro" id="IPR004636">
    <property type="entry name" value="AcOrn/SuccOrn_fam"/>
</dbReference>
<dbReference type="GO" id="GO:0006526">
    <property type="term" value="P:L-arginine biosynthetic process"/>
    <property type="evidence" value="ECO:0007669"/>
    <property type="project" value="UniProtKB-UniRule"/>
</dbReference>
<dbReference type="PANTHER" id="PTHR11986:SF113">
    <property type="entry name" value="SUCCINYLORNITHINE TRANSAMINASE"/>
    <property type="match status" value="1"/>
</dbReference>
<keyword evidence="2 4" id="KW-0808">Transferase</keyword>
<dbReference type="OrthoDB" id="9801052at2"/>
<feature type="binding site" evidence="4">
    <location>
        <position position="144"/>
    </location>
    <ligand>
        <name>N(2)-acetyl-L-ornithine</name>
        <dbReference type="ChEBI" id="CHEBI:57805"/>
    </ligand>
</feature>
<name>W6RDX8_ECTO5</name>
<dbReference type="GO" id="GO:0030170">
    <property type="term" value="F:pyridoxal phosphate binding"/>
    <property type="evidence" value="ECO:0007669"/>
    <property type="project" value="InterPro"/>
</dbReference>
<organism evidence="5 6">
    <name type="scientific">Ectopseudomonas oleovorans (strain CECT 5344)</name>
    <name type="common">Pseudomonas pseudoalcaligenes</name>
    <dbReference type="NCBI Taxonomy" id="1182590"/>
    <lineage>
        <taxon>Bacteria</taxon>
        <taxon>Pseudomonadati</taxon>
        <taxon>Pseudomonadota</taxon>
        <taxon>Gammaproteobacteria</taxon>
        <taxon>Pseudomonadales</taxon>
        <taxon>Pseudomonadaceae</taxon>
        <taxon>Ectopseudomonas</taxon>
    </lineage>
</organism>
<keyword evidence="3 4" id="KW-0663">Pyridoxal phosphate</keyword>
<evidence type="ECO:0000256" key="1">
    <source>
        <dbReference type="ARBA" id="ARBA00022576"/>
    </source>
</evidence>
<keyword evidence="1 4" id="KW-0032">Aminotransferase</keyword>
<dbReference type="GO" id="GO:0005737">
    <property type="term" value="C:cytoplasm"/>
    <property type="evidence" value="ECO:0007669"/>
    <property type="project" value="UniProtKB-SubCell"/>
</dbReference>
<comment type="miscellaneous">
    <text evidence="4">May also have succinyldiaminopimelate aminotransferase activity, thus carrying out the corresponding step in lysine biosynthesis.</text>
</comment>
<dbReference type="Gene3D" id="3.40.640.10">
    <property type="entry name" value="Type I PLP-dependent aspartate aminotransferase-like (Major domain)"/>
    <property type="match status" value="1"/>
</dbReference>
<comment type="similarity">
    <text evidence="4">Belongs to the class-III pyridoxal-phosphate-dependent aminotransferase family. ArgD subfamily.</text>
</comment>
<dbReference type="InterPro" id="IPR015421">
    <property type="entry name" value="PyrdxlP-dep_Trfase_major"/>
</dbReference>
<feature type="binding site" evidence="4">
    <location>
        <position position="141"/>
    </location>
    <ligand>
        <name>pyridoxal 5'-phosphate</name>
        <dbReference type="ChEBI" id="CHEBI:597326"/>
    </ligand>
</feature>
<feature type="binding site" evidence="4">
    <location>
        <begin position="226"/>
        <end position="229"/>
    </location>
    <ligand>
        <name>pyridoxal 5'-phosphate</name>
        <dbReference type="ChEBI" id="CHEBI:597326"/>
    </ligand>
</feature>
<comment type="catalytic activity">
    <reaction evidence="4">
        <text>N(2)-acetyl-L-ornithine + 2-oxoglutarate = N-acetyl-L-glutamate 5-semialdehyde + L-glutamate</text>
        <dbReference type="Rhea" id="RHEA:18049"/>
        <dbReference type="ChEBI" id="CHEBI:16810"/>
        <dbReference type="ChEBI" id="CHEBI:29123"/>
        <dbReference type="ChEBI" id="CHEBI:29985"/>
        <dbReference type="ChEBI" id="CHEBI:57805"/>
        <dbReference type="EC" id="2.6.1.11"/>
    </reaction>
</comment>